<dbReference type="EMBL" id="CP042906">
    <property type="protein sequence ID" value="QEX18350.1"/>
    <property type="molecule type" value="Genomic_DNA"/>
</dbReference>
<evidence type="ECO:0000313" key="12">
    <source>
        <dbReference type="Proteomes" id="UP000326202"/>
    </source>
</evidence>
<evidence type="ECO:0000256" key="2">
    <source>
        <dbReference type="ARBA" id="ARBA00007783"/>
    </source>
</evidence>
<name>A0A5J6MQM3_9PROT</name>
<protein>
    <recommendedName>
        <fullName evidence="9">Transport permease protein</fullName>
    </recommendedName>
</protein>
<evidence type="ECO:0000256" key="4">
    <source>
        <dbReference type="ARBA" id="ARBA00022475"/>
    </source>
</evidence>
<dbReference type="GO" id="GO:0015920">
    <property type="term" value="P:lipopolysaccharide transport"/>
    <property type="evidence" value="ECO:0007669"/>
    <property type="project" value="TreeGrafter"/>
</dbReference>
<dbReference type="PANTHER" id="PTHR30413:SF10">
    <property type="entry name" value="CAPSULE POLYSACCHARIDE EXPORT INNER-MEMBRANE PROTEIN CTRC"/>
    <property type="match status" value="1"/>
</dbReference>
<keyword evidence="7" id="KW-0762">Sugar transport</keyword>
<sequence length="283" mass="31083">MGSGTESLPVILMSGHAHAWSRAAFATAFADIRDGVVTWRISALMGWSELRRRYHRSLLGPFWITLSMAIFILLVGGVFSQLASTSLRSFMPYVATGYVTWLLLASFVSDGCNVFIAATRFLRQMRLPKSTFVLAMVWRDLMVFAHNLPVVLIILAVCGIRPTLWTLMLIPAVMATAAAGVILGLVLGMVASRFRDLIPIVTSLLQLTFFLTPVLYAPAHLGQAGDLLYLNPATHFVGIMRSGFLGEAPSLLNWLAVLGMLVAGGLAGFLMFVRFRARITYWV</sequence>
<dbReference type="PANTHER" id="PTHR30413">
    <property type="entry name" value="INNER MEMBRANE TRANSPORT PERMEASE"/>
    <property type="match status" value="1"/>
</dbReference>
<organism evidence="11 12">
    <name type="scientific">Hypericibacter terrae</name>
    <dbReference type="NCBI Taxonomy" id="2602015"/>
    <lineage>
        <taxon>Bacteria</taxon>
        <taxon>Pseudomonadati</taxon>
        <taxon>Pseudomonadota</taxon>
        <taxon>Alphaproteobacteria</taxon>
        <taxon>Rhodospirillales</taxon>
        <taxon>Dongiaceae</taxon>
        <taxon>Hypericibacter</taxon>
    </lineage>
</organism>
<evidence type="ECO:0000259" key="10">
    <source>
        <dbReference type="PROSITE" id="PS51012"/>
    </source>
</evidence>
<dbReference type="AlphaFoldDB" id="A0A5J6MQM3"/>
<dbReference type="KEGG" id="htq:FRZ44_36550"/>
<evidence type="ECO:0000256" key="3">
    <source>
        <dbReference type="ARBA" id="ARBA00022448"/>
    </source>
</evidence>
<feature type="transmembrane region" description="Helical" evidence="9">
    <location>
        <begin position="197"/>
        <end position="219"/>
    </location>
</feature>
<keyword evidence="12" id="KW-1185">Reference proteome</keyword>
<feature type="domain" description="ABC transmembrane type-2" evidence="10">
    <location>
        <begin position="59"/>
        <end position="275"/>
    </location>
</feature>
<dbReference type="InterPro" id="IPR013525">
    <property type="entry name" value="ABC2_TM"/>
</dbReference>
<keyword evidence="3 9" id="KW-0813">Transport</keyword>
<feature type="transmembrane region" description="Helical" evidence="9">
    <location>
        <begin position="99"/>
        <end position="122"/>
    </location>
</feature>
<dbReference type="GO" id="GO:0005886">
    <property type="term" value="C:plasma membrane"/>
    <property type="evidence" value="ECO:0007669"/>
    <property type="project" value="UniProtKB-SubCell"/>
</dbReference>
<reference evidence="11 12" key="1">
    <citation type="submission" date="2019-08" db="EMBL/GenBank/DDBJ databases">
        <title>Hyperibacter terrae gen. nov., sp. nov. and Hyperibacter viscosus sp. nov., two new members in the family Rhodospirillaceae isolated from the rhizosphere of Hypericum perforatum.</title>
        <authorList>
            <person name="Noviana Z."/>
        </authorList>
    </citation>
    <scope>NUCLEOTIDE SEQUENCE [LARGE SCALE GENOMIC DNA]</scope>
    <source>
        <strain evidence="11 12">R5913</strain>
    </source>
</reference>
<keyword evidence="4 9" id="KW-1003">Cell membrane</keyword>
<feature type="transmembrane region" description="Helical" evidence="9">
    <location>
        <begin position="168"/>
        <end position="190"/>
    </location>
</feature>
<accession>A0A5J6MQM3</accession>
<keyword evidence="5 9" id="KW-0812">Transmembrane</keyword>
<evidence type="ECO:0000256" key="8">
    <source>
        <dbReference type="ARBA" id="ARBA00023136"/>
    </source>
</evidence>
<comment type="subcellular location">
    <subcellularLocation>
        <location evidence="9">Cell inner membrane</location>
        <topology evidence="9">Multi-pass membrane protein</topology>
    </subcellularLocation>
    <subcellularLocation>
        <location evidence="1">Cell membrane</location>
        <topology evidence="1">Multi-pass membrane protein</topology>
    </subcellularLocation>
</comment>
<feature type="transmembrane region" description="Helical" evidence="9">
    <location>
        <begin position="143"/>
        <end position="162"/>
    </location>
</feature>
<evidence type="ECO:0000256" key="9">
    <source>
        <dbReference type="RuleBase" id="RU361157"/>
    </source>
</evidence>
<evidence type="ECO:0000313" key="11">
    <source>
        <dbReference type="EMBL" id="QEX18350.1"/>
    </source>
</evidence>
<evidence type="ECO:0000256" key="1">
    <source>
        <dbReference type="ARBA" id="ARBA00004651"/>
    </source>
</evidence>
<comment type="similarity">
    <text evidence="2 9">Belongs to the ABC-2 integral membrane protein family.</text>
</comment>
<dbReference type="Proteomes" id="UP000326202">
    <property type="component" value="Chromosome"/>
</dbReference>
<dbReference type="Pfam" id="PF01061">
    <property type="entry name" value="ABC2_membrane"/>
    <property type="match status" value="1"/>
</dbReference>
<evidence type="ECO:0000256" key="7">
    <source>
        <dbReference type="ARBA" id="ARBA00023047"/>
    </source>
</evidence>
<dbReference type="InterPro" id="IPR047817">
    <property type="entry name" value="ABC2_TM_bact-type"/>
</dbReference>
<dbReference type="GO" id="GO:0140359">
    <property type="term" value="F:ABC-type transporter activity"/>
    <property type="evidence" value="ECO:0007669"/>
    <property type="project" value="InterPro"/>
</dbReference>
<keyword evidence="8 9" id="KW-0472">Membrane</keyword>
<dbReference type="GO" id="GO:0015774">
    <property type="term" value="P:polysaccharide transport"/>
    <property type="evidence" value="ECO:0007669"/>
    <property type="project" value="UniProtKB-KW"/>
</dbReference>
<keyword evidence="7" id="KW-0625">Polysaccharide transport</keyword>
<evidence type="ECO:0000256" key="5">
    <source>
        <dbReference type="ARBA" id="ARBA00022692"/>
    </source>
</evidence>
<feature type="transmembrane region" description="Helical" evidence="9">
    <location>
        <begin position="58"/>
        <end position="79"/>
    </location>
</feature>
<dbReference type="PROSITE" id="PS51012">
    <property type="entry name" value="ABC_TM2"/>
    <property type="match status" value="1"/>
</dbReference>
<evidence type="ECO:0000256" key="6">
    <source>
        <dbReference type="ARBA" id="ARBA00022989"/>
    </source>
</evidence>
<feature type="transmembrane region" description="Helical" evidence="9">
    <location>
        <begin position="251"/>
        <end position="273"/>
    </location>
</feature>
<keyword evidence="6 9" id="KW-1133">Transmembrane helix</keyword>
<proteinExistence type="inferred from homology"/>
<gene>
    <name evidence="11" type="ORF">FRZ44_36550</name>
</gene>